<dbReference type="InterPro" id="IPR027443">
    <property type="entry name" value="IPNS-like_sf"/>
</dbReference>
<dbReference type="InterPro" id="IPR026992">
    <property type="entry name" value="DIOX_N"/>
</dbReference>
<sequence>MEEVPVIDIASSLTGDAQAKKRAAEEIRRACEEIGFFAITGHGVQDSQIDLVKKQAHAFFARPLEFKELSGQPPEKICRGYTRVGSRAFAYSIGKKTPPDLNESYGMGPVDSVPAHLKGTPAERLFFMPNYWPKDIPQFKTAFESYYRSMEPLAAHLLGLFALALGLDERYFDTRINQHTSTMRVIYYGPQEEPPEPGQLRGGEHTDFGTLTILKAENAPGGLEVKTRSGNWIAVKAEPGAFVCNIGDIMMRWTNNHWISNLHRVTNPPPELSNIGRTSVVFFHNPNVDAEIRCENGFYGAEREEQYPPEKFGDIYLNKQMKSQHMTTDDKKTGSAGV</sequence>
<evidence type="ECO:0000256" key="6">
    <source>
        <dbReference type="ARBA" id="ARBA00022666"/>
    </source>
</evidence>
<dbReference type="InterPro" id="IPR044861">
    <property type="entry name" value="IPNS-like_FE2OG_OXY"/>
</dbReference>
<evidence type="ECO:0000256" key="4">
    <source>
        <dbReference type="ARBA" id="ARBA00012531"/>
    </source>
</evidence>
<dbReference type="AlphaFoldDB" id="A0A1H1YQ69"/>
<dbReference type="Gene3D" id="2.60.120.330">
    <property type="entry name" value="B-lactam Antibiotic, Isopenicillin N Synthase, Chain"/>
    <property type="match status" value="1"/>
</dbReference>
<keyword evidence="14" id="KW-1185">Reference proteome</keyword>
<reference evidence="14" key="1">
    <citation type="submission" date="2016-10" db="EMBL/GenBank/DDBJ databases">
        <authorList>
            <person name="Varghese N."/>
            <person name="Submissions S."/>
        </authorList>
    </citation>
    <scope>NUCLEOTIDE SEQUENCE [LARGE SCALE GENOMIC DNA]</scope>
    <source>
        <strain evidence="14">GAS369</strain>
    </source>
</reference>
<dbReference type="PRINTS" id="PR00682">
    <property type="entry name" value="IPNSYNTHASE"/>
</dbReference>
<evidence type="ECO:0000313" key="14">
    <source>
        <dbReference type="Proteomes" id="UP000243904"/>
    </source>
</evidence>
<protein>
    <recommendedName>
        <fullName evidence="5">2-oxoglutarate-dependent ethylene/succinate-forming enzyme</fullName>
        <ecNumber evidence="4">1.13.12.19</ecNumber>
        <ecNumber evidence="3">1.14.20.7</ecNumber>
    </recommendedName>
    <alternativeName>
        <fullName evidence="7">2-oxoglutarate dioxygenase (ethylene-forming)</fullName>
    </alternativeName>
    <alternativeName>
        <fullName evidence="8">2-oxoglutarate/L-arginine monooxygenase/decarboxylase (succinate-forming)</fullName>
    </alternativeName>
</protein>
<dbReference type="Proteomes" id="UP000243904">
    <property type="component" value="Chromosome I"/>
</dbReference>
<evidence type="ECO:0000256" key="5">
    <source>
        <dbReference type="ARBA" id="ARBA00019045"/>
    </source>
</evidence>
<keyword evidence="6" id="KW-0266">Ethylene biosynthesis</keyword>
<feature type="domain" description="Fe2OG dioxygenase" evidence="12">
    <location>
        <begin position="179"/>
        <end position="286"/>
    </location>
</feature>
<dbReference type="GO" id="GO:0009693">
    <property type="term" value="P:ethylene biosynthetic process"/>
    <property type="evidence" value="ECO:0007669"/>
    <property type="project" value="UniProtKB-KW"/>
</dbReference>
<dbReference type="PROSITE" id="PS51471">
    <property type="entry name" value="FE2OG_OXY"/>
    <property type="match status" value="1"/>
</dbReference>
<name>A0A1H1YQ69_9BRAD</name>
<evidence type="ECO:0000259" key="12">
    <source>
        <dbReference type="PROSITE" id="PS51471"/>
    </source>
</evidence>
<evidence type="ECO:0000256" key="9">
    <source>
        <dbReference type="ARBA" id="ARBA00047725"/>
    </source>
</evidence>
<comment type="similarity">
    <text evidence="11">Belongs to the iron/ascorbate-dependent oxidoreductase family.</text>
</comment>
<comment type="catalytic activity">
    <reaction evidence="9">
        <text>2-oxoglutarate + O2 + 2 H(+) = ethene + 3 CO2 + H2O</text>
        <dbReference type="Rhea" id="RHEA:31523"/>
        <dbReference type="ChEBI" id="CHEBI:15377"/>
        <dbReference type="ChEBI" id="CHEBI:15378"/>
        <dbReference type="ChEBI" id="CHEBI:15379"/>
        <dbReference type="ChEBI" id="CHEBI:16526"/>
        <dbReference type="ChEBI" id="CHEBI:16810"/>
        <dbReference type="ChEBI" id="CHEBI:18153"/>
        <dbReference type="EC" id="1.13.12.19"/>
    </reaction>
</comment>
<dbReference type="InterPro" id="IPR050231">
    <property type="entry name" value="Iron_ascorbate_oxido_reductase"/>
</dbReference>
<dbReference type="SUPFAM" id="SSF51197">
    <property type="entry name" value="Clavaminate synthase-like"/>
    <property type="match status" value="1"/>
</dbReference>
<dbReference type="GO" id="GO:0046872">
    <property type="term" value="F:metal ion binding"/>
    <property type="evidence" value="ECO:0007669"/>
    <property type="project" value="UniProtKB-KW"/>
</dbReference>
<dbReference type="EC" id="1.14.20.7" evidence="3"/>
<keyword evidence="11" id="KW-0560">Oxidoreductase</keyword>
<dbReference type="GO" id="GO:0102276">
    <property type="term" value="F:2-oxoglutarate oxygenase/decarboxylase (ethylene-forming) activity"/>
    <property type="evidence" value="ECO:0007669"/>
    <property type="project" value="UniProtKB-EC"/>
</dbReference>
<keyword evidence="11" id="KW-0408">Iron</keyword>
<evidence type="ECO:0000256" key="10">
    <source>
        <dbReference type="ARBA" id="ARBA00049359"/>
    </source>
</evidence>
<evidence type="ECO:0000313" key="13">
    <source>
        <dbReference type="EMBL" id="SDT23537.1"/>
    </source>
</evidence>
<evidence type="ECO:0000256" key="2">
    <source>
        <dbReference type="ARBA" id="ARBA00004767"/>
    </source>
</evidence>
<dbReference type="EMBL" id="LT629750">
    <property type="protein sequence ID" value="SDT23537.1"/>
    <property type="molecule type" value="Genomic_DNA"/>
</dbReference>
<gene>
    <name evidence="13" type="ORF">SAMN05444158_4952</name>
</gene>
<dbReference type="Pfam" id="PF03171">
    <property type="entry name" value="2OG-FeII_Oxy"/>
    <property type="match status" value="1"/>
</dbReference>
<dbReference type="EC" id="1.13.12.19" evidence="4"/>
<dbReference type="Pfam" id="PF14226">
    <property type="entry name" value="DIOX_N"/>
    <property type="match status" value="1"/>
</dbReference>
<organism evidence="13 14">
    <name type="scientific">Bradyrhizobium canariense</name>
    <dbReference type="NCBI Taxonomy" id="255045"/>
    <lineage>
        <taxon>Bacteria</taxon>
        <taxon>Pseudomonadati</taxon>
        <taxon>Pseudomonadota</taxon>
        <taxon>Alphaproteobacteria</taxon>
        <taxon>Hyphomicrobiales</taxon>
        <taxon>Nitrobacteraceae</taxon>
        <taxon>Bradyrhizobium</taxon>
    </lineage>
</organism>
<evidence type="ECO:0000256" key="3">
    <source>
        <dbReference type="ARBA" id="ARBA00012293"/>
    </source>
</evidence>
<evidence type="ECO:0000256" key="1">
    <source>
        <dbReference type="ARBA" id="ARBA00001954"/>
    </source>
</evidence>
<keyword evidence="11" id="KW-0479">Metal-binding</keyword>
<comment type="catalytic activity">
    <reaction evidence="10">
        <text>L-arginine + 2-oxoglutarate + O2 = guanidine + L-glutamate 5-semialdehyde + succinate + CO2</text>
        <dbReference type="Rhea" id="RHEA:31535"/>
        <dbReference type="ChEBI" id="CHEBI:15379"/>
        <dbReference type="ChEBI" id="CHEBI:16526"/>
        <dbReference type="ChEBI" id="CHEBI:16810"/>
        <dbReference type="ChEBI" id="CHEBI:30031"/>
        <dbReference type="ChEBI" id="CHEBI:30087"/>
        <dbReference type="ChEBI" id="CHEBI:32682"/>
        <dbReference type="ChEBI" id="CHEBI:58066"/>
        <dbReference type="EC" id="1.14.20.7"/>
    </reaction>
</comment>
<dbReference type="InterPro" id="IPR005123">
    <property type="entry name" value="Oxoglu/Fe-dep_dioxygenase_dom"/>
</dbReference>
<evidence type="ECO:0000256" key="7">
    <source>
        <dbReference type="ARBA" id="ARBA00031011"/>
    </source>
</evidence>
<evidence type="ECO:0000256" key="11">
    <source>
        <dbReference type="RuleBase" id="RU003682"/>
    </source>
</evidence>
<dbReference type="RefSeq" id="WP_100384755.1">
    <property type="nucleotide sequence ID" value="NZ_LT629750.1"/>
</dbReference>
<comment type="cofactor">
    <cofactor evidence="1">
        <name>Fe(2+)</name>
        <dbReference type="ChEBI" id="CHEBI:29033"/>
    </cofactor>
</comment>
<evidence type="ECO:0000256" key="8">
    <source>
        <dbReference type="ARBA" id="ARBA00031282"/>
    </source>
</evidence>
<comment type="pathway">
    <text evidence="2">Alkene biosynthesis; ethylene biosynthesis via 2-oxoglutarate.</text>
</comment>
<proteinExistence type="inferred from homology"/>
<dbReference type="PANTHER" id="PTHR47990">
    <property type="entry name" value="2-OXOGLUTARATE (2OG) AND FE(II)-DEPENDENT OXYGENASE SUPERFAMILY PROTEIN-RELATED"/>
    <property type="match status" value="1"/>
</dbReference>
<accession>A0A1H1YQ69</accession>